<dbReference type="WBParaSite" id="Csp11.Scaffold629.g11966.t1">
    <property type="protein sequence ID" value="Csp11.Scaffold629.g11966.t1"/>
    <property type="gene ID" value="Csp11.Scaffold629.g11966"/>
</dbReference>
<evidence type="ECO:0000259" key="2">
    <source>
        <dbReference type="PROSITE" id="PS50181"/>
    </source>
</evidence>
<dbReference type="Pfam" id="PF07735">
    <property type="entry name" value="FBA_2"/>
    <property type="match status" value="1"/>
</dbReference>
<dbReference type="PANTHER" id="PTHR21503">
    <property type="entry name" value="F-BOX-CONTAINING HYPOTHETICAL PROTEIN C.ELEGANS"/>
    <property type="match status" value="1"/>
</dbReference>
<dbReference type="Pfam" id="PF00646">
    <property type="entry name" value="F-box"/>
    <property type="match status" value="1"/>
</dbReference>
<evidence type="ECO:0000256" key="1">
    <source>
        <dbReference type="SAM" id="SignalP"/>
    </source>
</evidence>
<keyword evidence="3" id="KW-1185">Reference proteome</keyword>
<sequence>MTVFHLLLLPLVAMEHVLSIMNPFELIDLSLTSSRVKRAVKTFLRIRNRFRITLDIYVHPGIKISGEYESWKYCWTSDESKVGYETDSNYGSHEIVKFSKNPMEELKRSHDYFKEILNCSFETLFYELDSFPSENESITDWLRSQYESVHLMEVVSDLEGFDDDLKYLVTSFKISGILSISVPSYGENFQMEIPESIYCLNLSSSSFIGYEQFQKLKQSEIILHGSILTDQEINCFLKSWMSMESHLELELFRIRTSGPEAKDVIMDVPHEVTTEPSVLKMLNESVIFSIFFEYEELLDSFITLTLNVDSTSKEPMARWLLCVSEIVLIFFI</sequence>
<evidence type="ECO:0000313" key="3">
    <source>
        <dbReference type="Proteomes" id="UP000095282"/>
    </source>
</evidence>
<evidence type="ECO:0000313" key="4">
    <source>
        <dbReference type="WBParaSite" id="Csp11.Scaffold629.g11966.t1"/>
    </source>
</evidence>
<name>A0A1I7TUP4_9PELO</name>
<accession>A0A1I7TUP4</accession>
<dbReference type="InterPro" id="IPR001810">
    <property type="entry name" value="F-box_dom"/>
</dbReference>
<organism evidence="3 4">
    <name type="scientific">Caenorhabditis tropicalis</name>
    <dbReference type="NCBI Taxonomy" id="1561998"/>
    <lineage>
        <taxon>Eukaryota</taxon>
        <taxon>Metazoa</taxon>
        <taxon>Ecdysozoa</taxon>
        <taxon>Nematoda</taxon>
        <taxon>Chromadorea</taxon>
        <taxon>Rhabditida</taxon>
        <taxon>Rhabditina</taxon>
        <taxon>Rhabditomorpha</taxon>
        <taxon>Rhabditoidea</taxon>
        <taxon>Rhabditidae</taxon>
        <taxon>Peloderinae</taxon>
        <taxon>Caenorhabditis</taxon>
    </lineage>
</organism>
<dbReference type="PROSITE" id="PS50181">
    <property type="entry name" value="FBOX"/>
    <property type="match status" value="1"/>
</dbReference>
<dbReference type="Proteomes" id="UP000095282">
    <property type="component" value="Unplaced"/>
</dbReference>
<dbReference type="AlphaFoldDB" id="A0A1I7TUP4"/>
<reference evidence="4" key="1">
    <citation type="submission" date="2016-11" db="UniProtKB">
        <authorList>
            <consortium name="WormBaseParasite"/>
        </authorList>
    </citation>
    <scope>IDENTIFICATION</scope>
</reference>
<proteinExistence type="predicted"/>
<feature type="chain" id="PRO_5009307989" evidence="1">
    <location>
        <begin position="20"/>
        <end position="332"/>
    </location>
</feature>
<feature type="domain" description="F-box" evidence="2">
    <location>
        <begin position="3"/>
        <end position="53"/>
    </location>
</feature>
<feature type="signal peptide" evidence="1">
    <location>
        <begin position="1"/>
        <end position="19"/>
    </location>
</feature>
<dbReference type="InterPro" id="IPR012885">
    <property type="entry name" value="F-box_Sdz-33"/>
</dbReference>
<keyword evidence="1" id="KW-0732">Signal</keyword>
<dbReference type="eggNOG" id="ENOG502TJQU">
    <property type="taxonomic scope" value="Eukaryota"/>
</dbReference>
<protein>
    <submittedName>
        <fullName evidence="4">F-box domain-containing protein</fullName>
    </submittedName>
</protein>
<dbReference type="PANTHER" id="PTHR21503:SF8">
    <property type="entry name" value="F-BOX ASSOCIATED DOMAIN-CONTAINING PROTEIN-RELATED"/>
    <property type="match status" value="1"/>
</dbReference>